<comment type="caution">
    <text evidence="2">Once thought to be involved in copper homeostasis, experiments in E.coli have shown this is not the case.</text>
</comment>
<dbReference type="PANTHER" id="PTHR12598">
    <property type="entry name" value="COPPER HOMEOSTASIS PROTEIN CUTC"/>
    <property type="match status" value="1"/>
</dbReference>
<evidence type="ECO:0000313" key="3">
    <source>
        <dbReference type="EMBL" id="MDT0446207.1"/>
    </source>
</evidence>
<evidence type="ECO:0000313" key="4">
    <source>
        <dbReference type="Proteomes" id="UP001183615"/>
    </source>
</evidence>
<dbReference type="HAMAP" id="MF_00795">
    <property type="entry name" value="CutC"/>
    <property type="match status" value="1"/>
</dbReference>
<dbReference type="Proteomes" id="UP001183615">
    <property type="component" value="Unassembled WGS sequence"/>
</dbReference>
<dbReference type="PANTHER" id="PTHR12598:SF0">
    <property type="entry name" value="COPPER HOMEOSTASIS PROTEIN CUTC HOMOLOG"/>
    <property type="match status" value="1"/>
</dbReference>
<reference evidence="4" key="1">
    <citation type="submission" date="2023-07" db="EMBL/GenBank/DDBJ databases">
        <title>30 novel species of actinomycetes from the DSMZ collection.</title>
        <authorList>
            <person name="Nouioui I."/>
        </authorList>
    </citation>
    <scope>NUCLEOTIDE SEQUENCE [LARGE SCALE GENOMIC DNA]</scope>
    <source>
        <strain evidence="4">DSM 41886</strain>
    </source>
</reference>
<gene>
    <name evidence="2" type="primary">cutC</name>
    <name evidence="3" type="ORF">RM779_26970</name>
</gene>
<dbReference type="Pfam" id="PF03932">
    <property type="entry name" value="CutC"/>
    <property type="match status" value="1"/>
</dbReference>
<sequence>MSLRFEVCVDSAVGALTAQNAGAHRVELCSALFEGGVTPSAGLLETVLEAAPDIEVNVLIRPRGGDFVYDRYEVSAMVRDIETAVRLGAHGIVLGALTPGADVDMAVCRRLIAAAADRPITFHRAFDMVQDPFEALERLVELGAERVLTSGQDISALEGAPLLARLVQAAGDRVVVMPGGGVTERNVSRVLRLTGAREVHFSAGMTVDSPATHRNSRALMGGTLSRSEYTRRLTSPAGVRGIMAAAHAPEDPV</sequence>
<dbReference type="SUPFAM" id="SSF110395">
    <property type="entry name" value="CutC-like"/>
    <property type="match status" value="1"/>
</dbReference>
<dbReference type="EMBL" id="JAVREV010000018">
    <property type="protein sequence ID" value="MDT0446207.1"/>
    <property type="molecule type" value="Genomic_DNA"/>
</dbReference>
<evidence type="ECO:0000256" key="2">
    <source>
        <dbReference type="HAMAP-Rule" id="MF_00795"/>
    </source>
</evidence>
<keyword evidence="2" id="KW-0963">Cytoplasm</keyword>
<organism evidence="3 4">
    <name type="scientific">Streptomyces johnsoniae</name>
    <dbReference type="NCBI Taxonomy" id="3075532"/>
    <lineage>
        <taxon>Bacteria</taxon>
        <taxon>Bacillati</taxon>
        <taxon>Actinomycetota</taxon>
        <taxon>Actinomycetes</taxon>
        <taxon>Kitasatosporales</taxon>
        <taxon>Streptomycetaceae</taxon>
        <taxon>Streptomyces</taxon>
    </lineage>
</organism>
<dbReference type="InterPro" id="IPR036822">
    <property type="entry name" value="CutC-like_dom_sf"/>
</dbReference>
<protein>
    <recommendedName>
        <fullName evidence="2">PF03932 family protein CutC</fullName>
    </recommendedName>
</protein>
<dbReference type="RefSeq" id="WP_311620366.1">
    <property type="nucleotide sequence ID" value="NZ_JAVREV010000018.1"/>
</dbReference>
<keyword evidence="4" id="KW-1185">Reference proteome</keyword>
<comment type="subcellular location">
    <subcellularLocation>
        <location evidence="2">Cytoplasm</location>
    </subcellularLocation>
</comment>
<evidence type="ECO:0000256" key="1">
    <source>
        <dbReference type="ARBA" id="ARBA00007768"/>
    </source>
</evidence>
<name>A0ABU2SB58_9ACTN</name>
<proteinExistence type="inferred from homology"/>
<comment type="similarity">
    <text evidence="1 2">Belongs to the CutC family.</text>
</comment>
<accession>A0ABU2SB58</accession>
<dbReference type="InterPro" id="IPR005627">
    <property type="entry name" value="CutC-like"/>
</dbReference>
<dbReference type="Gene3D" id="3.20.20.380">
    <property type="entry name" value="Copper homeostasis (CutC) domain"/>
    <property type="match status" value="1"/>
</dbReference>
<comment type="caution">
    <text evidence="3">The sequence shown here is derived from an EMBL/GenBank/DDBJ whole genome shotgun (WGS) entry which is preliminary data.</text>
</comment>